<dbReference type="GO" id="GO:0033785">
    <property type="term" value="F:heptose 7-phosphate kinase activity"/>
    <property type="evidence" value="ECO:0007669"/>
    <property type="project" value="TreeGrafter"/>
</dbReference>
<evidence type="ECO:0000256" key="3">
    <source>
        <dbReference type="SAM" id="MobiDB-lite"/>
    </source>
</evidence>
<evidence type="ECO:0000313" key="6">
    <source>
        <dbReference type="Proteomes" id="UP000290407"/>
    </source>
</evidence>
<dbReference type="Proteomes" id="UP000290407">
    <property type="component" value="Unassembled WGS sequence"/>
</dbReference>
<keyword evidence="2 5" id="KW-0418">Kinase</keyword>
<evidence type="ECO:0000256" key="2">
    <source>
        <dbReference type="ARBA" id="ARBA00022777"/>
    </source>
</evidence>
<evidence type="ECO:0000256" key="1">
    <source>
        <dbReference type="ARBA" id="ARBA00022679"/>
    </source>
</evidence>
<name>A0A4V1RWY1_9BACT</name>
<dbReference type="Pfam" id="PF00294">
    <property type="entry name" value="PfkB"/>
    <property type="match status" value="1"/>
</dbReference>
<dbReference type="AlphaFoldDB" id="A0A4V1RWY1"/>
<dbReference type="GO" id="GO:0005829">
    <property type="term" value="C:cytosol"/>
    <property type="evidence" value="ECO:0007669"/>
    <property type="project" value="TreeGrafter"/>
</dbReference>
<evidence type="ECO:0000313" key="5">
    <source>
        <dbReference type="EMBL" id="RYC71848.1"/>
    </source>
</evidence>
<feature type="compositionally biased region" description="Low complexity" evidence="3">
    <location>
        <begin position="348"/>
        <end position="371"/>
    </location>
</feature>
<feature type="region of interest" description="Disordered" evidence="3">
    <location>
        <begin position="347"/>
        <end position="371"/>
    </location>
</feature>
<keyword evidence="1" id="KW-0808">Transferase</keyword>
<dbReference type="PANTHER" id="PTHR46969:SF1">
    <property type="entry name" value="BIFUNCTIONAL PROTEIN HLDE"/>
    <property type="match status" value="1"/>
</dbReference>
<reference evidence="5 6" key="1">
    <citation type="submission" date="2019-01" db="EMBL/GenBank/DDBJ databases">
        <title>Spirosoma flava sp. nov., a propanil-degrading bacterium isolated from herbicide-contaminated soil.</title>
        <authorList>
            <person name="Zhang L."/>
            <person name="Jiang J.-D."/>
        </authorList>
    </citation>
    <scope>NUCLEOTIDE SEQUENCE [LARGE SCALE GENOMIC DNA]</scope>
    <source>
        <strain evidence="5 6">TY50</strain>
    </source>
</reference>
<dbReference type="InterPro" id="IPR002173">
    <property type="entry name" value="Carboh/pur_kinase_PfkB_CS"/>
</dbReference>
<keyword evidence="6" id="KW-1185">Reference proteome</keyword>
<sequence>MRILPLSPTAAWSDAMPALFGRMATLNVGVIGDFALDLYYQLNTETGEYSLETNRPVYWGSRPKASLGAAGNVIQNLLALGVGQVWAIGVVGADLFGHAMRQLMQEQGVHTNCLLTAPPGWDTCVYTKPMQQQTEANRIDFGSQNKLPDHNFDQLLDGLAQLLPQLDVLIINQQFPCPLLTEARIPALNERIRQHPAVCCLADLRHTGLLIRGATLKVNTAELARFRNVPLPNHPDLDWCIEHARLLNRALRSPLVVTRGEAGMLYVRDDDIWAIDGLAVPGPLDPVGAGDTVVAALAASLSAGAPPPQALTIANLAAAVTVQKLGQTGTATPDEVFQLATTYTLHEPTTPSAAPSGTASSPDPSASSVLG</sequence>
<evidence type="ECO:0000259" key="4">
    <source>
        <dbReference type="Pfam" id="PF00294"/>
    </source>
</evidence>
<organism evidence="5 6">
    <name type="scientific">Spirosoma sordidisoli</name>
    <dbReference type="NCBI Taxonomy" id="2502893"/>
    <lineage>
        <taxon>Bacteria</taxon>
        <taxon>Pseudomonadati</taxon>
        <taxon>Bacteroidota</taxon>
        <taxon>Cytophagia</taxon>
        <taxon>Cytophagales</taxon>
        <taxon>Cytophagaceae</taxon>
        <taxon>Spirosoma</taxon>
    </lineage>
</organism>
<protein>
    <submittedName>
        <fullName evidence="5">Carbohydrate kinase</fullName>
    </submittedName>
</protein>
<dbReference type="GO" id="GO:0033786">
    <property type="term" value="F:heptose-1-phosphate adenylyltransferase activity"/>
    <property type="evidence" value="ECO:0007669"/>
    <property type="project" value="TreeGrafter"/>
</dbReference>
<comment type="caution">
    <text evidence="5">The sequence shown here is derived from an EMBL/GenBank/DDBJ whole genome shotgun (WGS) entry which is preliminary data.</text>
</comment>
<dbReference type="EMBL" id="SBLB01000001">
    <property type="protein sequence ID" value="RYC71848.1"/>
    <property type="molecule type" value="Genomic_DNA"/>
</dbReference>
<dbReference type="PROSITE" id="PS00584">
    <property type="entry name" value="PFKB_KINASES_2"/>
    <property type="match status" value="1"/>
</dbReference>
<dbReference type="InterPro" id="IPR011611">
    <property type="entry name" value="PfkB_dom"/>
</dbReference>
<dbReference type="Gene3D" id="3.40.1190.20">
    <property type="match status" value="1"/>
</dbReference>
<accession>A0A4V1RWY1</accession>
<dbReference type="InterPro" id="IPR029056">
    <property type="entry name" value="Ribokinase-like"/>
</dbReference>
<dbReference type="SUPFAM" id="SSF53613">
    <property type="entry name" value="Ribokinase-like"/>
    <property type="match status" value="1"/>
</dbReference>
<proteinExistence type="predicted"/>
<dbReference type="PANTHER" id="PTHR46969">
    <property type="entry name" value="BIFUNCTIONAL PROTEIN HLDE"/>
    <property type="match status" value="1"/>
</dbReference>
<gene>
    <name evidence="5" type="ORF">EQG79_06890</name>
</gene>
<feature type="domain" description="Carbohydrate kinase PfkB" evidence="4">
    <location>
        <begin position="66"/>
        <end position="328"/>
    </location>
</feature>